<evidence type="ECO:0000256" key="6">
    <source>
        <dbReference type="SAM" id="MobiDB-lite"/>
    </source>
</evidence>
<protein>
    <submittedName>
        <fullName evidence="10">Protein NLRC3</fullName>
    </submittedName>
</protein>
<proteinExistence type="predicted"/>
<dbReference type="EMBL" id="CAMXCT020000424">
    <property type="protein sequence ID" value="CAL1132001.1"/>
    <property type="molecule type" value="Genomic_DNA"/>
</dbReference>
<dbReference type="Proteomes" id="UP001152797">
    <property type="component" value="Unassembled WGS sequence"/>
</dbReference>
<organism evidence="8">
    <name type="scientific">Cladocopium goreaui</name>
    <dbReference type="NCBI Taxonomy" id="2562237"/>
    <lineage>
        <taxon>Eukaryota</taxon>
        <taxon>Sar</taxon>
        <taxon>Alveolata</taxon>
        <taxon>Dinophyceae</taxon>
        <taxon>Suessiales</taxon>
        <taxon>Symbiodiniaceae</taxon>
        <taxon>Cladocopium</taxon>
    </lineage>
</organism>
<evidence type="ECO:0000256" key="4">
    <source>
        <dbReference type="ARBA" id="ARBA00023069"/>
    </source>
</evidence>
<keyword evidence="4" id="KW-0969">Cilium</keyword>
<name>A0A9P1BV65_9DINO</name>
<feature type="region of interest" description="Disordered" evidence="6">
    <location>
        <begin position="254"/>
        <end position="273"/>
    </location>
</feature>
<reference evidence="9" key="2">
    <citation type="submission" date="2024-04" db="EMBL/GenBank/DDBJ databases">
        <authorList>
            <person name="Chen Y."/>
            <person name="Shah S."/>
            <person name="Dougan E. K."/>
            <person name="Thang M."/>
            <person name="Chan C."/>
        </authorList>
    </citation>
    <scope>NUCLEOTIDE SEQUENCE [LARGE SCALE GENOMIC DNA]</scope>
</reference>
<evidence type="ECO:0000256" key="1">
    <source>
        <dbReference type="ARBA" id="ARBA00004138"/>
    </source>
</evidence>
<dbReference type="AlphaFoldDB" id="A0A9P1BV65"/>
<dbReference type="EMBL" id="CAMXCT010000424">
    <property type="protein sequence ID" value="CAI3978626.1"/>
    <property type="molecule type" value="Genomic_DNA"/>
</dbReference>
<feature type="region of interest" description="Disordered" evidence="6">
    <location>
        <begin position="153"/>
        <end position="184"/>
    </location>
</feature>
<dbReference type="EMBL" id="CAMXCT030000424">
    <property type="protein sequence ID" value="CAL4765938.1"/>
    <property type="molecule type" value="Genomic_DNA"/>
</dbReference>
<dbReference type="GO" id="GO:0005737">
    <property type="term" value="C:cytoplasm"/>
    <property type="evidence" value="ECO:0007669"/>
    <property type="project" value="UniProtKB-SubCell"/>
</dbReference>
<dbReference type="OrthoDB" id="431313at2759"/>
<keyword evidence="5" id="KW-0966">Cell projection</keyword>
<evidence type="ECO:0000313" key="11">
    <source>
        <dbReference type="Proteomes" id="UP001152797"/>
    </source>
</evidence>
<comment type="caution">
    <text evidence="8">The sequence shown here is derived from an EMBL/GenBank/DDBJ whole genome shotgun (WGS) entry which is preliminary data.</text>
</comment>
<dbReference type="InterPro" id="IPR042541">
    <property type="entry name" value="BART_sf"/>
</dbReference>
<evidence type="ECO:0000313" key="10">
    <source>
        <dbReference type="EMBL" id="CAL4765938.1"/>
    </source>
</evidence>
<keyword evidence="3" id="KW-0963">Cytoplasm</keyword>
<evidence type="ECO:0000256" key="5">
    <source>
        <dbReference type="ARBA" id="ARBA00023273"/>
    </source>
</evidence>
<evidence type="ECO:0000256" key="2">
    <source>
        <dbReference type="ARBA" id="ARBA00004496"/>
    </source>
</evidence>
<feature type="domain" description="BART" evidence="7">
    <location>
        <begin position="21"/>
        <end position="64"/>
    </location>
</feature>
<accession>A0A9P1BV65</accession>
<dbReference type="InterPro" id="IPR023379">
    <property type="entry name" value="BART_dom"/>
</dbReference>
<dbReference type="GO" id="GO:0005929">
    <property type="term" value="C:cilium"/>
    <property type="evidence" value="ECO:0007669"/>
    <property type="project" value="UniProtKB-SubCell"/>
</dbReference>
<dbReference type="Gene3D" id="1.20.1520.10">
    <property type="entry name" value="ADP-ribosylation factor-like 2-binding protein, domain"/>
    <property type="match status" value="1"/>
</dbReference>
<evidence type="ECO:0000313" key="9">
    <source>
        <dbReference type="EMBL" id="CAL1132001.1"/>
    </source>
</evidence>
<sequence>MAAAIRSCLIQWLDASTAVHELDNFIRQHAATFDDSEEQRHLCFEVFQRYEGLVDRLLNEFLEEHRRDVHLAGIDGGAASVRRLLAVCQEEGACAAGSPEQRILDSSLLRITTYQDYVRISLDFKRAAEDQAAQMLQRLAVQVAGGVAKTLPHARLESQGPSEPCDFLPPKRQEQAQSSSASSMDLQVGIEGQEYWRDAIAKDRALPAALRYGNFKPTDVASDAKALPGYGGEVQGWADYKFAVQAIEAKESQISDSERKKLGSKESWSDKTGRADKTLMEALEKQLLPLKRQAALGLYNAGMKDGLLSGNKENQCREAWWIQLCEMDEGIQCSDGGLFAKMT</sequence>
<comment type="subcellular location">
    <subcellularLocation>
        <location evidence="1">Cell projection</location>
        <location evidence="1">Cilium</location>
    </subcellularLocation>
    <subcellularLocation>
        <location evidence="2">Cytoplasm</location>
    </subcellularLocation>
</comment>
<evidence type="ECO:0000259" key="7">
    <source>
        <dbReference type="Pfam" id="PF11527"/>
    </source>
</evidence>
<evidence type="ECO:0000313" key="8">
    <source>
        <dbReference type="EMBL" id="CAI3978626.1"/>
    </source>
</evidence>
<evidence type="ECO:0000256" key="3">
    <source>
        <dbReference type="ARBA" id="ARBA00022490"/>
    </source>
</evidence>
<reference evidence="8" key="1">
    <citation type="submission" date="2022-10" db="EMBL/GenBank/DDBJ databases">
        <authorList>
            <person name="Chen Y."/>
            <person name="Dougan E. K."/>
            <person name="Chan C."/>
            <person name="Rhodes N."/>
            <person name="Thang M."/>
        </authorList>
    </citation>
    <scope>NUCLEOTIDE SEQUENCE</scope>
</reference>
<gene>
    <name evidence="8" type="ORF">C1SCF055_LOCUS6663</name>
</gene>
<dbReference type="Pfam" id="PF11527">
    <property type="entry name" value="ARL2_Bind_BART"/>
    <property type="match status" value="1"/>
</dbReference>
<keyword evidence="11" id="KW-1185">Reference proteome</keyword>